<name>A0ABX3HCA3_PAEBO</name>
<comment type="caution">
    <text evidence="1">The sequence shown here is derived from an EMBL/GenBank/DDBJ whole genome shotgun (WGS) entry which is preliminary data.</text>
</comment>
<gene>
    <name evidence="1" type="ORF">BSK56_13995</name>
</gene>
<dbReference type="Proteomes" id="UP000187412">
    <property type="component" value="Unassembled WGS sequence"/>
</dbReference>
<sequence length="73" mass="8137">MKEIRMQSKDRAVSFRLIEESGEFIVFDMSLSGPARDRTSYSGTSFEAAWKAVEAIIGVTAIPDEFKPYASTL</sequence>
<dbReference type="EMBL" id="MPTB01000016">
    <property type="protein sequence ID" value="OMD47290.1"/>
    <property type="molecule type" value="Genomic_DNA"/>
</dbReference>
<keyword evidence="2" id="KW-1185">Reference proteome</keyword>
<evidence type="ECO:0000313" key="2">
    <source>
        <dbReference type="Proteomes" id="UP000187412"/>
    </source>
</evidence>
<protein>
    <submittedName>
        <fullName evidence="1">Uncharacterized protein</fullName>
    </submittedName>
</protein>
<organism evidence="1 2">
    <name type="scientific">Paenibacillus borealis</name>
    <dbReference type="NCBI Taxonomy" id="160799"/>
    <lineage>
        <taxon>Bacteria</taxon>
        <taxon>Bacillati</taxon>
        <taxon>Bacillota</taxon>
        <taxon>Bacilli</taxon>
        <taxon>Bacillales</taxon>
        <taxon>Paenibacillaceae</taxon>
        <taxon>Paenibacillus</taxon>
    </lineage>
</organism>
<accession>A0ABX3HCA3</accession>
<proteinExistence type="predicted"/>
<dbReference type="RefSeq" id="WP_076111114.1">
    <property type="nucleotide sequence ID" value="NZ_MPTB01000016.1"/>
</dbReference>
<reference evidence="1 2" key="1">
    <citation type="submission" date="2016-10" db="EMBL/GenBank/DDBJ databases">
        <title>Paenibacillus species isolates.</title>
        <authorList>
            <person name="Beno S.M."/>
        </authorList>
    </citation>
    <scope>NUCLEOTIDE SEQUENCE [LARGE SCALE GENOMIC DNA]</scope>
    <source>
        <strain evidence="1 2">FSL H7-0744</strain>
    </source>
</reference>
<evidence type="ECO:0000313" key="1">
    <source>
        <dbReference type="EMBL" id="OMD47290.1"/>
    </source>
</evidence>